<evidence type="ECO:0000256" key="5">
    <source>
        <dbReference type="ARBA" id="ARBA00022741"/>
    </source>
</evidence>
<dbReference type="InterPro" id="IPR050374">
    <property type="entry name" value="RRT5_SRSF_SR"/>
</dbReference>
<dbReference type="PANTHER" id="PTHR23003">
    <property type="entry name" value="RNA RECOGNITION MOTIF RRM DOMAIN CONTAINING PROTEIN"/>
    <property type="match status" value="1"/>
</dbReference>
<dbReference type="Pfam" id="PF01424">
    <property type="entry name" value="R3H"/>
    <property type="match status" value="1"/>
</dbReference>
<keyword evidence="10" id="KW-0539">Nucleus</keyword>
<dbReference type="GO" id="GO:0016787">
    <property type="term" value="F:hydrolase activity"/>
    <property type="evidence" value="ECO:0007669"/>
    <property type="project" value="UniProtKB-KW"/>
</dbReference>
<dbReference type="SUPFAM" id="SSF82708">
    <property type="entry name" value="R3H domain"/>
    <property type="match status" value="1"/>
</dbReference>
<keyword evidence="4" id="KW-0597">Phosphoprotein</keyword>
<dbReference type="CDD" id="cd12253">
    <property type="entry name" value="RRM_PIN4_like"/>
    <property type="match status" value="1"/>
</dbReference>
<evidence type="ECO:0000256" key="3">
    <source>
        <dbReference type="ARBA" id="ARBA00022490"/>
    </source>
</evidence>
<dbReference type="GO" id="GO:0005524">
    <property type="term" value="F:ATP binding"/>
    <property type="evidence" value="ECO:0007669"/>
    <property type="project" value="UniProtKB-KW"/>
</dbReference>
<dbReference type="AlphaFoldDB" id="Q873G6"/>
<feature type="region of interest" description="Disordered" evidence="14">
    <location>
        <begin position="491"/>
        <end position="513"/>
    </location>
</feature>
<name>Q873G6_NEUCS</name>
<feature type="compositionally biased region" description="Basic and acidic residues" evidence="14">
    <location>
        <begin position="309"/>
        <end position="328"/>
    </location>
</feature>
<dbReference type="EMBL" id="BX284748">
    <property type="protein sequence ID" value="CAD70341.1"/>
    <property type="molecule type" value="Genomic_DNA"/>
</dbReference>
<dbReference type="FunFam" id="3.30.70.330:FF:000183">
    <property type="entry name" value="R3H domain containing protein"/>
    <property type="match status" value="1"/>
</dbReference>
<dbReference type="PROSITE" id="PS51061">
    <property type="entry name" value="R3H"/>
    <property type="match status" value="1"/>
</dbReference>
<feature type="region of interest" description="Disordered" evidence="14">
    <location>
        <begin position="595"/>
        <end position="667"/>
    </location>
</feature>
<gene>
    <name evidence="17" type="primary">B15B24.070</name>
</gene>
<evidence type="ECO:0000256" key="4">
    <source>
        <dbReference type="ARBA" id="ARBA00022553"/>
    </source>
</evidence>
<dbReference type="InterPro" id="IPR034186">
    <property type="entry name" value="PIN4-like_RRM"/>
</dbReference>
<dbReference type="SUPFAM" id="SSF54928">
    <property type="entry name" value="RNA-binding domain, RBD"/>
    <property type="match status" value="1"/>
</dbReference>
<evidence type="ECO:0000256" key="13">
    <source>
        <dbReference type="PROSITE-ProRule" id="PRU00176"/>
    </source>
</evidence>
<dbReference type="GO" id="GO:0071014">
    <property type="term" value="C:post-mRNA release spliceosomal complex"/>
    <property type="evidence" value="ECO:0007669"/>
    <property type="project" value="UniProtKB-ARBA"/>
</dbReference>
<keyword evidence="7" id="KW-0347">Helicase</keyword>
<evidence type="ECO:0000259" key="16">
    <source>
        <dbReference type="PROSITE" id="PS51061"/>
    </source>
</evidence>
<evidence type="ECO:0000259" key="15">
    <source>
        <dbReference type="PROSITE" id="PS50102"/>
    </source>
</evidence>
<keyword evidence="5" id="KW-0547">Nucleotide-binding</keyword>
<dbReference type="Gene3D" id="3.30.70.330">
    <property type="match status" value="1"/>
</dbReference>
<feature type="compositionally biased region" description="Polar residues" evidence="14">
    <location>
        <begin position="16"/>
        <end position="30"/>
    </location>
</feature>
<evidence type="ECO:0000256" key="2">
    <source>
        <dbReference type="ARBA" id="ARBA00004496"/>
    </source>
</evidence>
<keyword evidence="3" id="KW-0963">Cytoplasm</keyword>
<organism evidence="17">
    <name type="scientific">Neurospora crassa</name>
    <dbReference type="NCBI Taxonomy" id="5141"/>
    <lineage>
        <taxon>Eukaryota</taxon>
        <taxon>Fungi</taxon>
        <taxon>Dikarya</taxon>
        <taxon>Ascomycota</taxon>
        <taxon>Pezizomycotina</taxon>
        <taxon>Sordariomycetes</taxon>
        <taxon>Sordariomycetidae</taxon>
        <taxon>Sordariales</taxon>
        <taxon>Sordariaceae</taxon>
        <taxon>Neurospora</taxon>
    </lineage>
</organism>
<reference evidence="17" key="1">
    <citation type="submission" date="2003-03" db="EMBL/GenBank/DDBJ databases">
        <authorList>
            <person name="Schulte U."/>
            <person name="Aign V."/>
            <person name="Hoheisel J."/>
            <person name="Brandt P."/>
            <person name="Fartmann B."/>
            <person name="Holland R."/>
            <person name="Nyakatura G."/>
            <person name="Mewes H.W."/>
            <person name="Mannhaupt G."/>
        </authorList>
    </citation>
    <scope>NUCLEOTIDE SEQUENCE</scope>
</reference>
<feature type="domain" description="RRM" evidence="15">
    <location>
        <begin position="226"/>
        <end position="304"/>
    </location>
</feature>
<keyword evidence="9 13" id="KW-0694">RNA-binding</keyword>
<evidence type="ECO:0000313" key="17">
    <source>
        <dbReference type="EMBL" id="CAD70341.1"/>
    </source>
</evidence>
<reference evidence="17" key="2">
    <citation type="submission" date="2003-03" db="EMBL/GenBank/DDBJ databases">
        <authorList>
            <person name="German Neurospora genome project"/>
        </authorList>
    </citation>
    <scope>NUCLEOTIDE SEQUENCE</scope>
</reference>
<feature type="region of interest" description="Disordered" evidence="14">
    <location>
        <begin position="309"/>
        <end position="380"/>
    </location>
</feature>
<evidence type="ECO:0000256" key="1">
    <source>
        <dbReference type="ARBA" id="ARBA00004123"/>
    </source>
</evidence>
<evidence type="ECO:0000256" key="7">
    <source>
        <dbReference type="ARBA" id="ARBA00022806"/>
    </source>
</evidence>
<dbReference type="InterPro" id="IPR012677">
    <property type="entry name" value="Nucleotide-bd_a/b_plait_sf"/>
</dbReference>
<evidence type="ECO:0000256" key="8">
    <source>
        <dbReference type="ARBA" id="ARBA00022840"/>
    </source>
</evidence>
<dbReference type="GO" id="GO:0003729">
    <property type="term" value="F:mRNA binding"/>
    <property type="evidence" value="ECO:0007669"/>
    <property type="project" value="TreeGrafter"/>
</dbReference>
<dbReference type="PROSITE" id="PS50102">
    <property type="entry name" value="RRM"/>
    <property type="match status" value="1"/>
</dbReference>
<comment type="subcellular location">
    <subcellularLocation>
        <location evidence="2">Cytoplasm</location>
    </subcellularLocation>
    <subcellularLocation>
        <location evidence="1">Nucleus</location>
    </subcellularLocation>
</comment>
<dbReference type="InterPro" id="IPR000504">
    <property type="entry name" value="RRM_dom"/>
</dbReference>
<evidence type="ECO:0000256" key="12">
    <source>
        <dbReference type="ARBA" id="ARBA00062407"/>
    </source>
</evidence>
<comment type="function">
    <text evidence="11">Regulates global gene expression after oxidative stress. Interacts and stabilizes mRNAs and may regulate their transition between different cytoplasmic components after oxidative stress.</text>
</comment>
<comment type="subunit">
    <text evidence="12">Interacts with csx1.</text>
</comment>
<evidence type="ECO:0000256" key="10">
    <source>
        <dbReference type="ARBA" id="ARBA00023242"/>
    </source>
</evidence>
<keyword evidence="8" id="KW-0067">ATP-binding</keyword>
<dbReference type="VEuPathDB" id="FungiDB:NCU05343"/>
<proteinExistence type="predicted"/>
<feature type="region of interest" description="Disordered" evidence="14">
    <location>
        <begin position="560"/>
        <end position="580"/>
    </location>
</feature>
<dbReference type="InterPro" id="IPR001374">
    <property type="entry name" value="R3H_dom"/>
</dbReference>
<feature type="compositionally biased region" description="Polar residues" evidence="14">
    <location>
        <begin position="565"/>
        <end position="580"/>
    </location>
</feature>
<keyword evidence="6" id="KW-0378">Hydrolase</keyword>
<dbReference type="GO" id="GO:0004386">
    <property type="term" value="F:helicase activity"/>
    <property type="evidence" value="ECO:0007669"/>
    <property type="project" value="UniProtKB-KW"/>
</dbReference>
<protein>
    <submittedName>
        <fullName evidence="17">Uncharacterized protein B15B24.070</fullName>
    </submittedName>
</protein>
<dbReference type="InterPro" id="IPR036867">
    <property type="entry name" value="R3H_dom_sf"/>
</dbReference>
<feature type="domain" description="R3H" evidence="16">
    <location>
        <begin position="381"/>
        <end position="445"/>
    </location>
</feature>
<feature type="compositionally biased region" description="Polar residues" evidence="14">
    <location>
        <begin position="334"/>
        <end position="356"/>
    </location>
</feature>
<dbReference type="Gene3D" id="3.30.1370.50">
    <property type="entry name" value="R3H-like domain"/>
    <property type="match status" value="1"/>
</dbReference>
<evidence type="ECO:0000256" key="11">
    <source>
        <dbReference type="ARBA" id="ARBA00055199"/>
    </source>
</evidence>
<sequence length="667" mass="72695">MNPQPDISGYFPSAYPMNNANRSPGSSRPGYNTAVGLTGVSRMTQRQMEAIGQPSAALFAAAAADDRFASYDNAAFRHNRLQPAAAFATDSFNGNNQAWAYNAGANTVNGALGDNRVRNGGRRALPTVRFIFSLQHIQHHHQPFSPCPFLLSAIFLTTCHEWMSEQNGLGSHALNTPSTQYSSTFGQSVGLLNGDGNFAGDRHGYPGSMYDPRHDSKTLGSDLIPTAIVIKNIPFNVRKEMLTQIMTDLGLPQPYAFNYHFDNGIFRGLAFANFQSPLDTQTVIEQLNGYEVQGRKLRVEYKKMLPEHERERIEREKREKRGQLEEQHQPIALHSQSSMHSLNAAHTSRSRNSPLRKSSRRDLLPPNSNQDDVTGDVDLNNPETLKFYTELTLFRNDPNREIIIFPASITPQQRRTVHILAHNMGLEHRSVGEGPTRQLHVIKDTATATLASMAPPMHISPGVSADAHRRGLSRAATIDFAESRANAPGQFATLGRQGRHGPTLELPDSPDGGINALRGVKSFADLRSYTPSPSLSASGFPQSSLHSSSIAQYGEYSASLGGPNSVMTTPTTPGAASNKDTSLLISDLGSLSLSEPFNANRLRPRETPGAIGSQRSPLNGNSTRSVPERQPHGPSSGDWGESIGFAGRGRTNGHMQRDSGKSRAFLS</sequence>
<feature type="compositionally biased region" description="Polar residues" evidence="14">
    <location>
        <begin position="613"/>
        <end position="625"/>
    </location>
</feature>
<dbReference type="FunFam" id="3.30.1370.50:FF:000002">
    <property type="entry name" value="Immunoglobulin mu DNA-binding protein 2"/>
    <property type="match status" value="1"/>
</dbReference>
<dbReference type="GO" id="GO:0005737">
    <property type="term" value="C:cytoplasm"/>
    <property type="evidence" value="ECO:0007669"/>
    <property type="project" value="UniProtKB-SubCell"/>
</dbReference>
<dbReference type="SMART" id="SM00393">
    <property type="entry name" value="R3H"/>
    <property type="match status" value="1"/>
</dbReference>
<dbReference type="GO" id="GO:0003677">
    <property type="term" value="F:DNA binding"/>
    <property type="evidence" value="ECO:0007669"/>
    <property type="project" value="UniProtKB-ARBA"/>
</dbReference>
<dbReference type="SMART" id="SM00360">
    <property type="entry name" value="RRM"/>
    <property type="match status" value="1"/>
</dbReference>
<evidence type="ECO:0000256" key="6">
    <source>
        <dbReference type="ARBA" id="ARBA00022801"/>
    </source>
</evidence>
<feature type="region of interest" description="Disordered" evidence="14">
    <location>
        <begin position="1"/>
        <end position="31"/>
    </location>
</feature>
<dbReference type="Pfam" id="PF00076">
    <property type="entry name" value="RRM_1"/>
    <property type="match status" value="1"/>
</dbReference>
<dbReference type="InterPro" id="IPR035979">
    <property type="entry name" value="RBD_domain_sf"/>
</dbReference>
<accession>Q873G6</accession>
<evidence type="ECO:0000256" key="9">
    <source>
        <dbReference type="ARBA" id="ARBA00022884"/>
    </source>
</evidence>
<dbReference type="PANTHER" id="PTHR23003:SF17">
    <property type="entry name" value="RNA-BINDING PROTEIN PIN4"/>
    <property type="match status" value="1"/>
</dbReference>
<evidence type="ECO:0000256" key="14">
    <source>
        <dbReference type="SAM" id="MobiDB-lite"/>
    </source>
</evidence>